<dbReference type="InterPro" id="IPR003615">
    <property type="entry name" value="HNH_nuc"/>
</dbReference>
<organism evidence="3 4">
    <name type="scientific">Methyloceanibacter caenitepidi</name>
    <dbReference type="NCBI Taxonomy" id="1384459"/>
    <lineage>
        <taxon>Bacteria</taxon>
        <taxon>Pseudomonadati</taxon>
        <taxon>Pseudomonadota</taxon>
        <taxon>Alphaproteobacteria</taxon>
        <taxon>Hyphomicrobiales</taxon>
        <taxon>Hyphomicrobiaceae</taxon>
        <taxon>Methyloceanibacter</taxon>
    </lineage>
</organism>
<dbReference type="STRING" id="1384459.GL4_2923"/>
<protein>
    <recommendedName>
        <fullName evidence="2">HNH nuclease domain-containing protein</fullName>
    </recommendedName>
</protein>
<evidence type="ECO:0000313" key="4">
    <source>
        <dbReference type="Proteomes" id="UP000031643"/>
    </source>
</evidence>
<feature type="region of interest" description="Disordered" evidence="1">
    <location>
        <begin position="91"/>
        <end position="123"/>
    </location>
</feature>
<dbReference type="Pfam" id="PF01844">
    <property type="entry name" value="HNH"/>
    <property type="match status" value="1"/>
</dbReference>
<dbReference type="GO" id="GO:0004519">
    <property type="term" value="F:endonuclease activity"/>
    <property type="evidence" value="ECO:0007669"/>
    <property type="project" value="InterPro"/>
</dbReference>
<dbReference type="GO" id="GO:0003676">
    <property type="term" value="F:nucleic acid binding"/>
    <property type="evidence" value="ECO:0007669"/>
    <property type="project" value="InterPro"/>
</dbReference>
<sequence length="123" mass="14041">MTPYDLIAPRKTLTRKQKADIFVREDGICHICGERIDAVKEPWHADHVIPRAISGKDTLEEYKPAHLDCHGEKTSQDRKDIAKCDRIRADRLGVPKTRKGRPLPGTKASGWKKRMDGSVERRD</sequence>
<accession>A0A0A8K6H2</accession>
<dbReference type="KEGG" id="mcg:GL4_2923"/>
<evidence type="ECO:0000259" key="2">
    <source>
        <dbReference type="SMART" id="SM00507"/>
    </source>
</evidence>
<dbReference type="CDD" id="cd00085">
    <property type="entry name" value="HNHc"/>
    <property type="match status" value="1"/>
</dbReference>
<feature type="compositionally biased region" description="Basic and acidic residues" evidence="1">
    <location>
        <begin position="113"/>
        <end position="123"/>
    </location>
</feature>
<keyword evidence="4" id="KW-1185">Reference proteome</keyword>
<name>A0A0A8K6H2_9HYPH</name>
<evidence type="ECO:0000256" key="1">
    <source>
        <dbReference type="SAM" id="MobiDB-lite"/>
    </source>
</evidence>
<reference evidence="3 4" key="1">
    <citation type="submission" date="2014-09" db="EMBL/GenBank/DDBJ databases">
        <title>Genome sequencing of Methyloceanibacter caenitepidi Gela4.</title>
        <authorList>
            <person name="Takeuchi M."/>
            <person name="Susumu S."/>
            <person name="Kamagata Y."/>
            <person name="Oshima K."/>
            <person name="Hattori M."/>
            <person name="Iwasaki W."/>
        </authorList>
    </citation>
    <scope>NUCLEOTIDE SEQUENCE [LARGE SCALE GENOMIC DNA]</scope>
    <source>
        <strain evidence="3 4">Gela4</strain>
    </source>
</reference>
<dbReference type="InterPro" id="IPR002711">
    <property type="entry name" value="HNH"/>
</dbReference>
<dbReference type="OrthoDB" id="7864830at2"/>
<gene>
    <name evidence="3" type="ORF">GL4_2923</name>
</gene>
<dbReference type="GO" id="GO:0008270">
    <property type="term" value="F:zinc ion binding"/>
    <property type="evidence" value="ECO:0007669"/>
    <property type="project" value="InterPro"/>
</dbReference>
<dbReference type="Proteomes" id="UP000031643">
    <property type="component" value="Chromosome"/>
</dbReference>
<dbReference type="SMART" id="SM00507">
    <property type="entry name" value="HNHc"/>
    <property type="match status" value="1"/>
</dbReference>
<proteinExistence type="predicted"/>
<feature type="domain" description="HNH nuclease" evidence="2">
    <location>
        <begin position="16"/>
        <end position="71"/>
    </location>
</feature>
<dbReference type="Gene3D" id="1.10.30.50">
    <property type="match status" value="1"/>
</dbReference>
<dbReference type="HOGENOM" id="CLU_159346_0_0_5"/>
<dbReference type="RefSeq" id="WP_052464589.1">
    <property type="nucleotide sequence ID" value="NZ_AP014648.1"/>
</dbReference>
<dbReference type="AlphaFoldDB" id="A0A0A8K6H2"/>
<dbReference type="EMBL" id="AP014648">
    <property type="protein sequence ID" value="BAQ18356.1"/>
    <property type="molecule type" value="Genomic_DNA"/>
</dbReference>
<evidence type="ECO:0000313" key="3">
    <source>
        <dbReference type="EMBL" id="BAQ18356.1"/>
    </source>
</evidence>